<keyword evidence="2" id="KW-0813">Transport</keyword>
<evidence type="ECO:0000256" key="4">
    <source>
        <dbReference type="ARBA" id="ARBA00022692"/>
    </source>
</evidence>
<feature type="transmembrane region" description="Helical" evidence="7">
    <location>
        <begin position="560"/>
        <end position="589"/>
    </location>
</feature>
<comment type="caution">
    <text evidence="9">The sequence shown here is derived from an EMBL/GenBank/DDBJ whole genome shotgun (WGS) entry which is preliminary data.</text>
</comment>
<gene>
    <name evidence="9" type="ORF">F4Y60_08795</name>
</gene>
<feature type="transmembrane region" description="Helical" evidence="7">
    <location>
        <begin position="411"/>
        <end position="433"/>
    </location>
</feature>
<dbReference type="PANTHER" id="PTHR23517">
    <property type="entry name" value="RESISTANCE PROTEIN MDTM, PUTATIVE-RELATED-RELATED"/>
    <property type="match status" value="1"/>
</dbReference>
<feature type="transmembrane region" description="Helical" evidence="7">
    <location>
        <begin position="473"/>
        <end position="495"/>
    </location>
</feature>
<dbReference type="GO" id="GO:0005886">
    <property type="term" value="C:plasma membrane"/>
    <property type="evidence" value="ECO:0007669"/>
    <property type="project" value="UniProtKB-SubCell"/>
</dbReference>
<keyword evidence="5 7" id="KW-1133">Transmembrane helix</keyword>
<keyword evidence="4 7" id="KW-0812">Transmembrane</keyword>
<evidence type="ECO:0000259" key="8">
    <source>
        <dbReference type="PROSITE" id="PS50850"/>
    </source>
</evidence>
<feature type="transmembrane region" description="Helical" evidence="7">
    <location>
        <begin position="38"/>
        <end position="62"/>
    </location>
</feature>
<feature type="transmembrane region" description="Helical" evidence="7">
    <location>
        <begin position="652"/>
        <end position="680"/>
    </location>
</feature>
<evidence type="ECO:0000256" key="3">
    <source>
        <dbReference type="ARBA" id="ARBA00022475"/>
    </source>
</evidence>
<dbReference type="PROSITE" id="PS50850">
    <property type="entry name" value="MFS"/>
    <property type="match status" value="1"/>
</dbReference>
<dbReference type="InterPro" id="IPR050171">
    <property type="entry name" value="MFS_Transporters"/>
</dbReference>
<feature type="domain" description="Major facilitator superfamily (MFS) profile" evidence="8">
    <location>
        <begin position="317"/>
        <end position="751"/>
    </location>
</feature>
<feature type="transmembrane region" description="Helical" evidence="7">
    <location>
        <begin position="359"/>
        <end position="379"/>
    </location>
</feature>
<protein>
    <submittedName>
        <fullName evidence="9">MFS transporter</fullName>
    </submittedName>
</protein>
<dbReference type="GO" id="GO:0022857">
    <property type="term" value="F:transmembrane transporter activity"/>
    <property type="evidence" value="ECO:0007669"/>
    <property type="project" value="InterPro"/>
</dbReference>
<organism evidence="9">
    <name type="scientific">Boseongicola sp. SB0664_bin_43</name>
    <dbReference type="NCBI Taxonomy" id="2604844"/>
    <lineage>
        <taxon>Bacteria</taxon>
        <taxon>Pseudomonadati</taxon>
        <taxon>Pseudomonadota</taxon>
        <taxon>Alphaproteobacteria</taxon>
        <taxon>Rhodobacterales</taxon>
        <taxon>Paracoccaceae</taxon>
        <taxon>Boseongicola</taxon>
    </lineage>
</organism>
<dbReference type="EMBL" id="VXRY01000348">
    <property type="protein sequence ID" value="MXY34168.1"/>
    <property type="molecule type" value="Genomic_DNA"/>
</dbReference>
<feature type="transmembrane region" description="Helical" evidence="7">
    <location>
        <begin position="701"/>
        <end position="720"/>
    </location>
</feature>
<evidence type="ECO:0000313" key="9">
    <source>
        <dbReference type="EMBL" id="MXY34168.1"/>
    </source>
</evidence>
<dbReference type="PANTHER" id="PTHR23517:SF3">
    <property type="entry name" value="INTEGRAL MEMBRANE TRANSPORT PROTEIN"/>
    <property type="match status" value="1"/>
</dbReference>
<feature type="transmembrane region" description="Helical" evidence="7">
    <location>
        <begin position="445"/>
        <end position="467"/>
    </location>
</feature>
<dbReference type="AlphaFoldDB" id="A0A6B0Y0D3"/>
<dbReference type="InterPro" id="IPR020846">
    <property type="entry name" value="MFS_dom"/>
</dbReference>
<feature type="transmembrane region" description="Helical" evidence="7">
    <location>
        <begin position="386"/>
        <end position="405"/>
    </location>
</feature>
<reference evidence="9" key="1">
    <citation type="submission" date="2019-09" db="EMBL/GenBank/DDBJ databases">
        <title>Characterisation of the sponge microbiome using genome-centric metagenomics.</title>
        <authorList>
            <person name="Engelberts J.P."/>
            <person name="Robbins S.J."/>
            <person name="De Goeij J.M."/>
            <person name="Aranda M."/>
            <person name="Bell S.C."/>
            <person name="Webster N.S."/>
        </authorList>
    </citation>
    <scope>NUCLEOTIDE SEQUENCE</scope>
    <source>
        <strain evidence="9">SB0664_bin_43</strain>
    </source>
</reference>
<dbReference type="InterPro" id="IPR036259">
    <property type="entry name" value="MFS_trans_sf"/>
</dbReference>
<sequence>MPRSPSLPTRLFKRYGGSGRKWRRLGGPADMKSRLPALFMLTLVLLTLIPFLLFGFLSIRIFEARLLPAVESRTINSGLGLQQRLNLALAFSGNLESLRGVEETLDATRSFSPGMEFLALTDPDGTILHLSANDPGSVAETLARLTDPAPMAMADWLFDTWERITGRPLFSPVEMSGRRVGNLLLSSLPLGRDPGSPVGYLHAGVTIDVIDALTRDIWFDIVTVVIAVAIVAIEILILIYAVLIIRPLWMIDFLTKRLSVKDLRFVPASLWGGGMQELVRMINEVIWRGIDVAKTRAGEIGLLLPDAEGPRPIQSPAVSYIRLPLFVFFLSEAILRPILPQFLGQFAPPDSDAGLRIGQIMAGFMAASLISVLFGSILAERYGVRRIFFCGALLSAAGIAGHLAAQGFATILLSRSLTGFGYGLVYAAAQIYISQHAKLDRRSSGFSVFFAVVVAAEICGPALGGVLADRLGLASALMAATVVAAISALLCTLLISRSVPELTDASGTPGDVAEREVEHAGEAKSNGDAALVGQTNSRFARHVPGFQWDAFRTILLNPRFMVAIVCFAIPSKALLTGGLFFLMPLAVVASGGSAPDSARVIMAYGIAILLLAPIMSPLADRWPKYYLWVAVGCCVAGIGLVLPHAWNTLGQGGLFVLMVATLLFGVGQTLSIPAQISYLMRVAETRGSETSAGAVLGTYRFIERLGSLFGPLVASGLLLASTPEEALMLMGIAAVLLMAFGLSWYLAFGDQEEGDAIRALLFET</sequence>
<evidence type="ECO:0000256" key="6">
    <source>
        <dbReference type="ARBA" id="ARBA00023136"/>
    </source>
</evidence>
<keyword evidence="6 7" id="KW-0472">Membrane</keyword>
<feature type="transmembrane region" description="Helical" evidence="7">
    <location>
        <begin position="625"/>
        <end position="646"/>
    </location>
</feature>
<evidence type="ECO:0000256" key="5">
    <source>
        <dbReference type="ARBA" id="ARBA00022989"/>
    </source>
</evidence>
<dbReference type="InterPro" id="IPR011701">
    <property type="entry name" value="MFS"/>
</dbReference>
<evidence type="ECO:0000256" key="7">
    <source>
        <dbReference type="SAM" id="Phobius"/>
    </source>
</evidence>
<evidence type="ECO:0000256" key="2">
    <source>
        <dbReference type="ARBA" id="ARBA00022448"/>
    </source>
</evidence>
<dbReference type="SUPFAM" id="SSF103473">
    <property type="entry name" value="MFS general substrate transporter"/>
    <property type="match status" value="1"/>
</dbReference>
<feature type="transmembrane region" description="Helical" evidence="7">
    <location>
        <begin position="221"/>
        <end position="249"/>
    </location>
</feature>
<dbReference type="InterPro" id="IPR005829">
    <property type="entry name" value="Sugar_transporter_CS"/>
</dbReference>
<comment type="subcellular location">
    <subcellularLocation>
        <location evidence="1">Cell membrane</location>
        <topology evidence="1">Multi-pass membrane protein</topology>
    </subcellularLocation>
</comment>
<evidence type="ECO:0000256" key="1">
    <source>
        <dbReference type="ARBA" id="ARBA00004651"/>
    </source>
</evidence>
<feature type="transmembrane region" description="Helical" evidence="7">
    <location>
        <begin position="601"/>
        <end position="618"/>
    </location>
</feature>
<dbReference type="PROSITE" id="PS00217">
    <property type="entry name" value="SUGAR_TRANSPORT_2"/>
    <property type="match status" value="1"/>
</dbReference>
<dbReference type="Gene3D" id="1.20.1250.20">
    <property type="entry name" value="MFS general substrate transporter like domains"/>
    <property type="match status" value="1"/>
</dbReference>
<proteinExistence type="predicted"/>
<accession>A0A6B0Y0D3</accession>
<dbReference type="Pfam" id="PF07690">
    <property type="entry name" value="MFS_1"/>
    <property type="match status" value="1"/>
</dbReference>
<feature type="transmembrane region" description="Helical" evidence="7">
    <location>
        <begin position="726"/>
        <end position="748"/>
    </location>
</feature>
<name>A0A6B0Y0D3_9RHOB</name>
<keyword evidence="3" id="KW-1003">Cell membrane</keyword>